<feature type="transmembrane region" description="Helical" evidence="1">
    <location>
        <begin position="55"/>
        <end position="72"/>
    </location>
</feature>
<dbReference type="Proteomes" id="UP001154240">
    <property type="component" value="Unassembled WGS sequence"/>
</dbReference>
<evidence type="ECO:0000313" key="2">
    <source>
        <dbReference type="EMBL" id="MDG4475293.1"/>
    </source>
</evidence>
<feature type="transmembrane region" description="Helical" evidence="1">
    <location>
        <begin position="87"/>
        <end position="106"/>
    </location>
</feature>
<comment type="caution">
    <text evidence="2">The sequence shown here is derived from an EMBL/GenBank/DDBJ whole genome shotgun (WGS) entry which is preliminary data.</text>
</comment>
<name>A0A9X4MFE4_9BACT</name>
<evidence type="ECO:0000313" key="3">
    <source>
        <dbReference type="Proteomes" id="UP001154240"/>
    </source>
</evidence>
<dbReference type="AlphaFoldDB" id="A0A9X4MFE4"/>
<evidence type="ECO:0000256" key="1">
    <source>
        <dbReference type="SAM" id="Phobius"/>
    </source>
</evidence>
<gene>
    <name evidence="2" type="ORF">OLX77_03850</name>
</gene>
<organism evidence="2 3">
    <name type="scientific">Thiovibrio frasassiensis</name>
    <dbReference type="NCBI Taxonomy" id="2984131"/>
    <lineage>
        <taxon>Bacteria</taxon>
        <taxon>Pseudomonadati</taxon>
        <taxon>Thermodesulfobacteriota</taxon>
        <taxon>Desulfobulbia</taxon>
        <taxon>Desulfobulbales</taxon>
        <taxon>Thiovibrionaceae</taxon>
        <taxon>Thiovibrio</taxon>
    </lineage>
</organism>
<protein>
    <submittedName>
        <fullName evidence="2">Uncharacterized protein</fullName>
    </submittedName>
</protein>
<keyword evidence="1" id="KW-0812">Transmembrane</keyword>
<keyword evidence="1" id="KW-1133">Transmembrane helix</keyword>
<dbReference type="RefSeq" id="WP_307632268.1">
    <property type="nucleotide sequence ID" value="NZ_JAPHEH010000001.1"/>
</dbReference>
<dbReference type="EMBL" id="JAPHEH010000001">
    <property type="protein sequence ID" value="MDG4475293.1"/>
    <property type="molecule type" value="Genomic_DNA"/>
</dbReference>
<reference evidence="2" key="2">
    <citation type="submission" date="2022-10" db="EMBL/GenBank/DDBJ databases">
        <authorList>
            <person name="Aronson H.S."/>
        </authorList>
    </citation>
    <scope>NUCLEOTIDE SEQUENCE</scope>
    <source>
        <strain evidence="2">RS19-109</strain>
    </source>
</reference>
<keyword evidence="1" id="KW-0472">Membrane</keyword>
<feature type="transmembrane region" description="Helical" evidence="1">
    <location>
        <begin position="29"/>
        <end position="48"/>
    </location>
</feature>
<proteinExistence type="predicted"/>
<reference evidence="2" key="1">
    <citation type="journal article" date="2022" name="bioRxiv">
        <title>Thiovibrio frasassiensisgen. nov., sp. nov., an autotrophic, elemental sulfur disproportionating bacterium isolated from sulfidic karst sediment, and proposal of Thiovibrionaceae fam. nov.</title>
        <authorList>
            <person name="Aronson H."/>
            <person name="Thomas C."/>
            <person name="Bhattacharyya M."/>
            <person name="Eckstein S."/>
            <person name="Jensen S."/>
            <person name="Barco R."/>
            <person name="Macalady J."/>
            <person name="Amend J."/>
        </authorList>
    </citation>
    <scope>NUCLEOTIDE SEQUENCE</scope>
    <source>
        <strain evidence="2">RS19-109</strain>
    </source>
</reference>
<accession>A0A9X4MFE4</accession>
<sequence length="110" mass="12390">MTEFLGQIVDFVNSTNIPQQLHEVDVKGLFSNTWFLVPLIAFICYNLYKQAMNTLVMTGLGFGLWLFSGSRYMENLVVGDKLQLDKVLPVAGVFIGAIAIAIYFLFMRSD</sequence>
<keyword evidence="3" id="KW-1185">Reference proteome</keyword>